<evidence type="ECO:0000313" key="3">
    <source>
        <dbReference type="WBParaSite" id="nRc.2.0.1.t24773-RA"/>
    </source>
</evidence>
<keyword evidence="1" id="KW-0812">Transmembrane</keyword>
<keyword evidence="2" id="KW-1185">Reference proteome</keyword>
<dbReference type="WBParaSite" id="nRc.2.0.1.t24773-RA">
    <property type="protein sequence ID" value="nRc.2.0.1.t24773-RA"/>
    <property type="gene ID" value="nRc.2.0.1.g24773"/>
</dbReference>
<reference evidence="3" key="1">
    <citation type="submission" date="2022-11" db="UniProtKB">
        <authorList>
            <consortium name="WormBaseParasite"/>
        </authorList>
    </citation>
    <scope>IDENTIFICATION</scope>
</reference>
<evidence type="ECO:0000256" key="1">
    <source>
        <dbReference type="SAM" id="Phobius"/>
    </source>
</evidence>
<name>A0A915JGJ0_ROMCU</name>
<accession>A0A915JGJ0</accession>
<dbReference type="Proteomes" id="UP000887565">
    <property type="component" value="Unplaced"/>
</dbReference>
<keyword evidence="1" id="KW-1133">Transmembrane helix</keyword>
<keyword evidence="1" id="KW-0472">Membrane</keyword>
<dbReference type="AlphaFoldDB" id="A0A915JGJ0"/>
<organism evidence="2 3">
    <name type="scientific">Romanomermis culicivorax</name>
    <name type="common">Nematode worm</name>
    <dbReference type="NCBI Taxonomy" id="13658"/>
    <lineage>
        <taxon>Eukaryota</taxon>
        <taxon>Metazoa</taxon>
        <taxon>Ecdysozoa</taxon>
        <taxon>Nematoda</taxon>
        <taxon>Enoplea</taxon>
        <taxon>Dorylaimia</taxon>
        <taxon>Mermithida</taxon>
        <taxon>Mermithoidea</taxon>
        <taxon>Mermithidae</taxon>
        <taxon>Romanomermis</taxon>
    </lineage>
</organism>
<sequence length="190" mass="21644">MQARIDSGSSFFAHCNSRTWAYTLVLAYLNPVISTVLKNCYIRQHQIWRTKPTLNRIQTNIVASSKPNVITVDKITNNIEERTTNSNNNNNINVQRECNIASSISSNEAWMQQDNDEDQAKNVDEICFTLINEDDTLASGSDIIDSFNLSCIKSERIKAEIQNNDWNTSSKTFKSGCPSEEKYWLPKRIA</sequence>
<feature type="transmembrane region" description="Helical" evidence="1">
    <location>
        <begin position="20"/>
        <end position="41"/>
    </location>
</feature>
<evidence type="ECO:0000313" key="2">
    <source>
        <dbReference type="Proteomes" id="UP000887565"/>
    </source>
</evidence>
<proteinExistence type="predicted"/>
<protein>
    <submittedName>
        <fullName evidence="3">Uncharacterized protein</fullName>
    </submittedName>
</protein>